<protein>
    <submittedName>
        <fullName evidence="1">Uncharacterized protein</fullName>
    </submittedName>
</protein>
<dbReference type="Proteomes" id="UP000325105">
    <property type="component" value="Unassembled WGS sequence"/>
</dbReference>
<reference evidence="1 2" key="1">
    <citation type="submission" date="2019-07" db="EMBL/GenBank/DDBJ databases">
        <title>Genomic Encyclopedia of Archaeal and Bacterial Type Strains, Phase II (KMG-II): from individual species to whole genera.</title>
        <authorList>
            <person name="Goeker M."/>
        </authorList>
    </citation>
    <scope>NUCLEOTIDE SEQUENCE [LARGE SCALE GENOMIC DNA]</scope>
    <source>
        <strain evidence="1 2">DSM 18850</strain>
    </source>
</reference>
<comment type="caution">
    <text evidence="1">The sequence shown here is derived from an EMBL/GenBank/DDBJ whole genome shotgun (WGS) entry which is preliminary data.</text>
</comment>
<dbReference type="AlphaFoldDB" id="A0A5S5DEG2"/>
<proteinExistence type="predicted"/>
<keyword evidence="2" id="KW-1185">Reference proteome</keyword>
<accession>A0A5S5DEG2</accession>
<evidence type="ECO:0000313" key="2">
    <source>
        <dbReference type="Proteomes" id="UP000325105"/>
    </source>
</evidence>
<name>A0A5S5DEG2_9SPHI</name>
<evidence type="ECO:0000313" key="1">
    <source>
        <dbReference type="EMBL" id="TYP94430.1"/>
    </source>
</evidence>
<gene>
    <name evidence="1" type="ORF">BC792_11294</name>
</gene>
<dbReference type="EMBL" id="VNHX01000012">
    <property type="protein sequence ID" value="TYP94430.1"/>
    <property type="molecule type" value="Genomic_DNA"/>
</dbReference>
<organism evidence="1 2">
    <name type="scientific">Sphingobacterium allocomposti</name>
    <dbReference type="NCBI Taxonomy" id="415956"/>
    <lineage>
        <taxon>Bacteria</taxon>
        <taxon>Pseudomonadati</taxon>
        <taxon>Bacteroidota</taxon>
        <taxon>Sphingobacteriia</taxon>
        <taxon>Sphingobacteriales</taxon>
        <taxon>Sphingobacteriaceae</taxon>
        <taxon>Sphingobacterium</taxon>
    </lineage>
</organism>
<sequence>MTASMVRYAGEKGSCDLFPTLVQTRSIGAGLFRGKLVFVGTAEVREPYVQKHNLHNTKQKTGVIPQGAKKWILGMFFAYRFGHGRLINHV</sequence>